<evidence type="ECO:0000256" key="1">
    <source>
        <dbReference type="SAM" id="MobiDB-lite"/>
    </source>
</evidence>
<feature type="domain" description="Right handed beta helix" evidence="2">
    <location>
        <begin position="397"/>
        <end position="510"/>
    </location>
</feature>
<sequence>MNYRERLVAFYQRHNPAKLGEVDALLETFAGREESMFTALQVKYEEMAAKDGGGAASTVRSVTAEPDTPATETSAVHAEMQELLQNMESVDLTRLLSQLKGRVNVEGDLLAHVLTFMQHFTSCARRFQELSGTMLRMLRATDKMPGLAVPVESIAAREDVATQTETTSPEKRDAGRMATVSVETQADICGKKSGGVPSDAVSPTSASELTQVQTPPIDHVNSGTLPADTQATVTSSALNIDEKLNWHCAIGTVHRLKPVKHKKTAVIGALLSAVGLADTDSITLEPGVYHENMCFVNSGAVEVVAVFPGTPVIIKPLSGLEPIIRAEGGKTRLRMSGVVLMEHDPAGGVPVDSPAPSNPLIAVADGAHVDLHGCHLYQGSCAVEATGPWTEIRLHLSLIASCTFAGVFLRHGAKAVMTQCKVKLCEAGARVASKSSIHASETVVEGNTTDGIVAYEGAEGTLERSCVLRNGGNGLFLSSGATFMVAESTVELNGLYGIQRLQGSRLHLRDSVVRDNALLPINDTDETVNP</sequence>
<dbReference type="InterPro" id="IPR011050">
    <property type="entry name" value="Pectin_lyase_fold/virulence"/>
</dbReference>
<reference evidence="3 4" key="1">
    <citation type="submission" date="2013-07" db="EMBL/GenBank/DDBJ databases">
        <authorList>
            <person name="Stoco P.H."/>
            <person name="Wagner G."/>
            <person name="Gerber A."/>
            <person name="Zaha A."/>
            <person name="Thompson C."/>
            <person name="Bartholomeu D.C."/>
            <person name="Luckemeyer D.D."/>
            <person name="Bahia D."/>
            <person name="Loreto E."/>
            <person name="Prestes E.B."/>
            <person name="Lima F.M."/>
            <person name="Rodrigues-Luiz G."/>
            <person name="Vallejo G.A."/>
            <person name="Filho J.F."/>
            <person name="Monteiro K.M."/>
            <person name="Tyler K.M."/>
            <person name="de Almeida L.G."/>
            <person name="Ortiz M.F."/>
            <person name="Siervo M.A."/>
            <person name="de Moraes M.H."/>
            <person name="Cunha O.L."/>
            <person name="Mendonca-Neto R."/>
            <person name="Silva R."/>
            <person name="Teixeira S.M."/>
            <person name="Murta S.M."/>
            <person name="Sincero T.C."/>
            <person name="Mendes T.A."/>
            <person name="Urmenyi T.P."/>
            <person name="Silva V.G."/>
            <person name="da Rocha W.D."/>
            <person name="Andersson B."/>
            <person name="Romanha A.J."/>
            <person name="Steindel M."/>
            <person name="de Vasconcelos A.T."/>
            <person name="Grisard E.C."/>
        </authorList>
    </citation>
    <scope>NUCLEOTIDE SEQUENCE [LARGE SCALE GENOMIC DNA]</scope>
    <source>
        <strain evidence="3 4">SC58</strain>
    </source>
</reference>
<evidence type="ECO:0000313" key="4">
    <source>
        <dbReference type="Proteomes" id="UP000031737"/>
    </source>
</evidence>
<protein>
    <recommendedName>
        <fullName evidence="2">Right handed beta helix domain-containing protein</fullName>
    </recommendedName>
</protein>
<evidence type="ECO:0000259" key="2">
    <source>
        <dbReference type="Pfam" id="PF13229"/>
    </source>
</evidence>
<dbReference type="Gene3D" id="2.160.20.10">
    <property type="entry name" value="Single-stranded right-handed beta-helix, Pectin lyase-like"/>
    <property type="match status" value="1"/>
</dbReference>
<name>A0A061JAJ1_TRYRA</name>
<proteinExistence type="predicted"/>
<dbReference type="Pfam" id="PF13229">
    <property type="entry name" value="Beta_helix"/>
    <property type="match status" value="1"/>
</dbReference>
<keyword evidence="4" id="KW-1185">Reference proteome</keyword>
<accession>A0A061JAJ1</accession>
<dbReference type="SUPFAM" id="SSF51126">
    <property type="entry name" value="Pectin lyase-like"/>
    <property type="match status" value="1"/>
</dbReference>
<evidence type="ECO:0000313" key="3">
    <source>
        <dbReference type="EMBL" id="ESL11380.1"/>
    </source>
</evidence>
<dbReference type="AlphaFoldDB" id="A0A061JAJ1"/>
<comment type="caution">
    <text evidence="3">The sequence shown here is derived from an EMBL/GenBank/DDBJ whole genome shotgun (WGS) entry which is preliminary data.</text>
</comment>
<dbReference type="InterPro" id="IPR012334">
    <property type="entry name" value="Pectin_lyas_fold"/>
</dbReference>
<feature type="region of interest" description="Disordered" evidence="1">
    <location>
        <begin position="158"/>
        <end position="178"/>
    </location>
</feature>
<dbReference type="InterPro" id="IPR039448">
    <property type="entry name" value="Beta_helix"/>
</dbReference>
<organism evidence="3 4">
    <name type="scientific">Trypanosoma rangeli SC58</name>
    <dbReference type="NCBI Taxonomy" id="429131"/>
    <lineage>
        <taxon>Eukaryota</taxon>
        <taxon>Discoba</taxon>
        <taxon>Euglenozoa</taxon>
        <taxon>Kinetoplastea</taxon>
        <taxon>Metakinetoplastina</taxon>
        <taxon>Trypanosomatida</taxon>
        <taxon>Trypanosomatidae</taxon>
        <taxon>Trypanosoma</taxon>
        <taxon>Herpetosoma</taxon>
    </lineage>
</organism>
<dbReference type="VEuPathDB" id="TriTrypDB:TRSC58_00871"/>
<gene>
    <name evidence="3" type="ORF">TRSC58_00871</name>
</gene>
<dbReference type="Proteomes" id="UP000031737">
    <property type="component" value="Unassembled WGS sequence"/>
</dbReference>
<dbReference type="OrthoDB" id="164285at2759"/>
<dbReference type="EMBL" id="AUPL01000871">
    <property type="protein sequence ID" value="ESL11380.1"/>
    <property type="molecule type" value="Genomic_DNA"/>
</dbReference>